<name>A0ABT6JDM7_9GAMM</name>
<dbReference type="Pfam" id="PF19291">
    <property type="entry name" value="TREH_N"/>
    <property type="match status" value="1"/>
</dbReference>
<sequence>MVSPAHEHAFLGNGRGAALVDCRGAIDWLCLPRFDSPACFAALLGRPEHGGWWLAPAGGTARTRQRYRGDTLIVDTEMECGDGRVVVSDCMPTDRDCAELVRVVHGTAGRVRMRSRFRPRFGYGRQRPEFARRGGVVLASGDDQAVALDASVPLRIEEDGEVIAEFDIGPGERVTFAMTLDARSPPDPPLDPEAALESCHRWWCDWAARCRYEGPWRDAVVRSLLTLKGLIYEPSGGIVAAPTTSLPEVPGGVRNWDYRYCWLRDAAFSLLALLGTGYRDEARKWRDWLVRSVRDDPFTMHVLYRVDGSTELEERELDWLPGHRDSRPVRIGNGASAQLQLDTRGQVMDVLHLARQSGLEIADEAWDLQVALLDELTERWREPDHGIWEMRGDPAHFVHSKAMAWVAFDRGLRAARERRVDGPTDAWRRTCEAIREDIMRHGFDRERGVFVQRYGAPDLDASLLLLPLVGFVAPDSPEARATTEAIRGELCLPDSGGLLRRYRNDIEVDGLPGHEGAFLPCSFWLVDNLALSGCLDEAKALFERLLTLRNHVGLLAEEWHAEHGVLGNLPLALTHVGLVNSARILADVQRGQGRPSVPTRSDEGAEALLAEQEPHRGSRS</sequence>
<dbReference type="InterPro" id="IPR008928">
    <property type="entry name" value="6-hairpin_glycosidase_sf"/>
</dbReference>
<accession>A0ABT6JDM7</accession>
<keyword evidence="5" id="KW-1185">Reference proteome</keyword>
<evidence type="ECO:0000256" key="1">
    <source>
        <dbReference type="SAM" id="MobiDB-lite"/>
    </source>
</evidence>
<evidence type="ECO:0000259" key="3">
    <source>
        <dbReference type="Pfam" id="PF19291"/>
    </source>
</evidence>
<organism evidence="4 5">
    <name type="scientific">Luteimonas endophytica</name>
    <dbReference type="NCBI Taxonomy" id="3042023"/>
    <lineage>
        <taxon>Bacteria</taxon>
        <taxon>Pseudomonadati</taxon>
        <taxon>Pseudomonadota</taxon>
        <taxon>Gammaproteobacteria</taxon>
        <taxon>Lysobacterales</taxon>
        <taxon>Lysobacteraceae</taxon>
        <taxon>Luteimonas</taxon>
    </lineage>
</organism>
<feature type="domain" description="GH15-like" evidence="2">
    <location>
        <begin position="217"/>
        <end position="582"/>
    </location>
</feature>
<evidence type="ECO:0000259" key="2">
    <source>
        <dbReference type="Pfam" id="PF00723"/>
    </source>
</evidence>
<dbReference type="InterPro" id="IPR011613">
    <property type="entry name" value="GH15-like"/>
</dbReference>
<evidence type="ECO:0000313" key="5">
    <source>
        <dbReference type="Proteomes" id="UP001156940"/>
    </source>
</evidence>
<dbReference type="PANTHER" id="PTHR31616">
    <property type="entry name" value="TREHALASE"/>
    <property type="match status" value="1"/>
</dbReference>
<evidence type="ECO:0000313" key="4">
    <source>
        <dbReference type="EMBL" id="MDH5824920.1"/>
    </source>
</evidence>
<proteinExistence type="predicted"/>
<dbReference type="Pfam" id="PF00723">
    <property type="entry name" value="Glyco_hydro_15"/>
    <property type="match status" value="1"/>
</dbReference>
<dbReference type="GO" id="GO:0016787">
    <property type="term" value="F:hydrolase activity"/>
    <property type="evidence" value="ECO:0007669"/>
    <property type="project" value="UniProtKB-KW"/>
</dbReference>
<feature type="domain" description="Trehalase-like N-terminal" evidence="3">
    <location>
        <begin position="5"/>
        <end position="161"/>
    </location>
</feature>
<dbReference type="InterPro" id="IPR045582">
    <property type="entry name" value="Trehalase-like_N"/>
</dbReference>
<dbReference type="PANTHER" id="PTHR31616:SF0">
    <property type="entry name" value="GLUCAN 1,4-ALPHA-GLUCOSIDASE"/>
    <property type="match status" value="1"/>
</dbReference>
<reference evidence="4 5" key="1">
    <citation type="submission" date="2023-04" db="EMBL/GenBank/DDBJ databases">
        <title>Luteimonas endophyticus RD2P54.</title>
        <authorList>
            <person name="Sun J.-Q."/>
        </authorList>
    </citation>
    <scope>NUCLEOTIDE SEQUENCE [LARGE SCALE GENOMIC DNA]</scope>
    <source>
        <strain evidence="4 5">RD2P54</strain>
    </source>
</reference>
<dbReference type="SUPFAM" id="SSF48208">
    <property type="entry name" value="Six-hairpin glycosidases"/>
    <property type="match status" value="1"/>
</dbReference>
<dbReference type="Proteomes" id="UP001156940">
    <property type="component" value="Unassembled WGS sequence"/>
</dbReference>
<dbReference type="InterPro" id="IPR012341">
    <property type="entry name" value="6hp_glycosidase-like_sf"/>
</dbReference>
<dbReference type="RefSeq" id="WP_280576297.1">
    <property type="nucleotide sequence ID" value="NZ_JARXRM010000046.1"/>
</dbReference>
<dbReference type="EMBL" id="JARXRM010000046">
    <property type="protein sequence ID" value="MDH5824920.1"/>
    <property type="molecule type" value="Genomic_DNA"/>
</dbReference>
<gene>
    <name evidence="4" type="ORF">QFW77_18295</name>
</gene>
<keyword evidence="4" id="KW-0378">Hydrolase</keyword>
<comment type="caution">
    <text evidence="4">The sequence shown here is derived from an EMBL/GenBank/DDBJ whole genome shotgun (WGS) entry which is preliminary data.</text>
</comment>
<dbReference type="Gene3D" id="1.50.10.10">
    <property type="match status" value="1"/>
</dbReference>
<protein>
    <submittedName>
        <fullName evidence="4">Glycoside hydrolase family 15 protein</fullName>
    </submittedName>
</protein>
<feature type="region of interest" description="Disordered" evidence="1">
    <location>
        <begin position="590"/>
        <end position="620"/>
    </location>
</feature>